<keyword evidence="1" id="KW-1133">Transmembrane helix</keyword>
<comment type="caution">
    <text evidence="2">The sequence shown here is derived from an EMBL/GenBank/DDBJ whole genome shotgun (WGS) entry which is preliminary data.</text>
</comment>
<dbReference type="AlphaFoldDB" id="A0A2N0PT57"/>
<dbReference type="EMBL" id="LLXJ01000415">
    <property type="protein sequence ID" value="PKC09985.1"/>
    <property type="molecule type" value="Genomic_DNA"/>
</dbReference>
<dbReference type="Proteomes" id="UP000232722">
    <property type="component" value="Unassembled WGS sequence"/>
</dbReference>
<dbReference type="VEuPathDB" id="FungiDB:FUN_016648"/>
<reference evidence="2 3" key="1">
    <citation type="submission" date="2016-04" db="EMBL/GenBank/DDBJ databases">
        <title>Genome analyses suggest a sexual origin of heterokaryosis in a supposedly ancient asexual fungus.</title>
        <authorList>
            <person name="Ropars J."/>
            <person name="Sedzielewska K."/>
            <person name="Noel J."/>
            <person name="Charron P."/>
            <person name="Farinelli L."/>
            <person name="Marton T."/>
            <person name="Kruger M."/>
            <person name="Pelin A."/>
            <person name="Brachmann A."/>
            <person name="Corradi N."/>
        </authorList>
    </citation>
    <scope>NUCLEOTIDE SEQUENCE [LARGE SCALE GENOMIC DNA]</scope>
    <source>
        <strain evidence="2 3">A5</strain>
    </source>
</reference>
<dbReference type="VEuPathDB" id="FungiDB:RhiirA1_536266"/>
<keyword evidence="1" id="KW-0812">Transmembrane</keyword>
<reference evidence="2 3" key="2">
    <citation type="submission" date="2017-09" db="EMBL/GenBank/DDBJ databases">
        <title>Extensive intraspecific genome diversity in a model arbuscular mycorrhizal fungus.</title>
        <authorList>
            <person name="Chen E.C."/>
            <person name="Morin E."/>
            <person name="Beaudet D."/>
            <person name="Noel J."/>
            <person name="Ndikumana S."/>
            <person name="Charron P."/>
            <person name="St-Onge C."/>
            <person name="Giorgi J."/>
            <person name="Grigoriev I.V."/>
            <person name="Roux C."/>
            <person name="Martin F.M."/>
            <person name="Corradi N."/>
        </authorList>
    </citation>
    <scope>NUCLEOTIDE SEQUENCE [LARGE SCALE GENOMIC DNA]</scope>
    <source>
        <strain evidence="2 3">A5</strain>
    </source>
</reference>
<gene>
    <name evidence="2" type="ORF">RhiirA5_414942</name>
</gene>
<feature type="transmembrane region" description="Helical" evidence="1">
    <location>
        <begin position="150"/>
        <end position="168"/>
    </location>
</feature>
<evidence type="ECO:0000313" key="2">
    <source>
        <dbReference type="EMBL" id="PKC09985.1"/>
    </source>
</evidence>
<organism evidence="2 3">
    <name type="scientific">Rhizophagus irregularis</name>
    <dbReference type="NCBI Taxonomy" id="588596"/>
    <lineage>
        <taxon>Eukaryota</taxon>
        <taxon>Fungi</taxon>
        <taxon>Fungi incertae sedis</taxon>
        <taxon>Mucoromycota</taxon>
        <taxon>Glomeromycotina</taxon>
        <taxon>Glomeromycetes</taxon>
        <taxon>Glomerales</taxon>
        <taxon>Glomeraceae</taxon>
        <taxon>Rhizophagus</taxon>
    </lineage>
</organism>
<keyword evidence="1" id="KW-0472">Membrane</keyword>
<evidence type="ECO:0000313" key="3">
    <source>
        <dbReference type="Proteomes" id="UP000232722"/>
    </source>
</evidence>
<protein>
    <submittedName>
        <fullName evidence="2">Uncharacterized protein</fullName>
    </submittedName>
</protein>
<sequence>MTILTRNITQRNRYVTLSKFEFDRCYRFARAQLSKEISFKITESYARTLYSPSLEDIEYVNNLKALQDIFYTKLKNKYYYLNNHEQTFLCINDDETTSSGYDTSTSTSTFSNFSNDDYSIADHDIDWIRSSLDEYEDDDHGEFWDHHRKLFFFNIVAPFIFIIFMILLKKFFDFND</sequence>
<proteinExistence type="predicted"/>
<accession>A0A2N0PT57</accession>
<name>A0A2N0PT57_9GLOM</name>
<dbReference type="VEuPathDB" id="FungiDB:RhiirFUN_013365"/>
<evidence type="ECO:0000256" key="1">
    <source>
        <dbReference type="SAM" id="Phobius"/>
    </source>
</evidence>